<keyword evidence="2 5" id="KW-0812">Transmembrane</keyword>
<dbReference type="RefSeq" id="WP_317049210.1">
    <property type="nucleotide sequence ID" value="NZ_CAKJVE010000004.1"/>
</dbReference>
<evidence type="ECO:0000313" key="7">
    <source>
        <dbReference type="EMBL" id="CAI3566506.1"/>
    </source>
</evidence>
<dbReference type="GO" id="GO:0016020">
    <property type="term" value="C:membrane"/>
    <property type="evidence" value="ECO:0007669"/>
    <property type="project" value="UniProtKB-SubCell"/>
</dbReference>
<comment type="caution">
    <text evidence="6">The sequence shown here is derived from an EMBL/GenBank/DDBJ whole genome shotgun (WGS) entry which is preliminary data.</text>
</comment>
<dbReference type="EMBL" id="CAKJVE010000004">
    <property type="protein sequence ID" value="CAG9705423.1"/>
    <property type="molecule type" value="Genomic_DNA"/>
</dbReference>
<comment type="subcellular location">
    <subcellularLocation>
        <location evidence="1">Membrane</location>
        <topology evidence="1">Multi-pass membrane protein</topology>
    </subcellularLocation>
</comment>
<evidence type="ECO:0000313" key="6">
    <source>
        <dbReference type="EMBL" id="CAG9705423.1"/>
    </source>
</evidence>
<protein>
    <submittedName>
        <fullName evidence="6">Holin-like protein TcdE</fullName>
    </submittedName>
</protein>
<feature type="transmembrane region" description="Helical" evidence="5">
    <location>
        <begin position="51"/>
        <end position="73"/>
    </location>
</feature>
<evidence type="ECO:0000256" key="3">
    <source>
        <dbReference type="ARBA" id="ARBA00022989"/>
    </source>
</evidence>
<sequence length="148" mass="16770">MMEYINLVQNNLFIRTVMIVVMLDTFLGVCRAVKEKKFNSCFGIDGGIRKVAMLGCIAFLGALDMCITFNLAFMLPKEWLSFLGVDKIGLCEFFSILFILYEAVSVLKNLLLCGAPIPTKLKTFIEKLLNIMTDELPDIEEKEIVKEE</sequence>
<evidence type="ECO:0000256" key="4">
    <source>
        <dbReference type="ARBA" id="ARBA00023136"/>
    </source>
</evidence>
<dbReference type="Proteomes" id="UP000789738">
    <property type="component" value="Unassembled WGS sequence"/>
</dbReference>
<dbReference type="NCBIfam" id="TIGR01593">
    <property type="entry name" value="holin_tox_secr"/>
    <property type="match status" value="1"/>
</dbReference>
<dbReference type="EMBL" id="CAMTCP010000118">
    <property type="protein sequence ID" value="CAI3566506.1"/>
    <property type="molecule type" value="Genomic_DNA"/>
</dbReference>
<reference evidence="7" key="2">
    <citation type="submission" date="2022-10" db="EMBL/GenBank/DDBJ databases">
        <authorList>
            <person name="Aires J."/>
            <person name="Mesa V."/>
        </authorList>
    </citation>
    <scope>NUCLEOTIDE SEQUENCE</scope>
    <source>
        <strain evidence="7">Clostridium neonatale JD116</strain>
    </source>
</reference>
<gene>
    <name evidence="6" type="primary">tcdE</name>
    <name evidence="7" type="ORF">CNEO2_2060002</name>
    <name evidence="6" type="ORF">CNEO_41865</name>
</gene>
<evidence type="ECO:0000313" key="8">
    <source>
        <dbReference type="Proteomes" id="UP000789738"/>
    </source>
</evidence>
<dbReference type="InterPro" id="IPR006480">
    <property type="entry name" value="Phage_holin_4_1"/>
</dbReference>
<dbReference type="Pfam" id="PF05105">
    <property type="entry name" value="Phage_holin_4_1"/>
    <property type="match status" value="1"/>
</dbReference>
<accession>A0AA86JZA4</accession>
<evidence type="ECO:0000256" key="2">
    <source>
        <dbReference type="ARBA" id="ARBA00022692"/>
    </source>
</evidence>
<feature type="transmembrane region" description="Helical" evidence="5">
    <location>
        <begin position="12"/>
        <end position="30"/>
    </location>
</feature>
<name>A0AA86JZA4_9CLOT</name>
<dbReference type="Proteomes" id="UP001189143">
    <property type="component" value="Unassembled WGS sequence"/>
</dbReference>
<keyword evidence="3 5" id="KW-1133">Transmembrane helix</keyword>
<reference evidence="6" key="1">
    <citation type="submission" date="2021-10" db="EMBL/GenBank/DDBJ databases">
        <authorList>
            <person name="Mesa V."/>
        </authorList>
    </citation>
    <scope>NUCLEOTIDE SEQUENCE</scope>
    <source>
        <strain evidence="6">CC3_PB</strain>
    </source>
</reference>
<organism evidence="6 8">
    <name type="scientific">Clostridium neonatale</name>
    <dbReference type="NCBI Taxonomy" id="137838"/>
    <lineage>
        <taxon>Bacteria</taxon>
        <taxon>Bacillati</taxon>
        <taxon>Bacillota</taxon>
        <taxon>Clostridia</taxon>
        <taxon>Eubacteriales</taxon>
        <taxon>Clostridiaceae</taxon>
        <taxon>Clostridium</taxon>
    </lineage>
</organism>
<proteinExistence type="predicted"/>
<dbReference type="AlphaFoldDB" id="A0AA86JZA4"/>
<evidence type="ECO:0000256" key="5">
    <source>
        <dbReference type="SAM" id="Phobius"/>
    </source>
</evidence>
<evidence type="ECO:0000256" key="1">
    <source>
        <dbReference type="ARBA" id="ARBA00004141"/>
    </source>
</evidence>
<keyword evidence="4 5" id="KW-0472">Membrane</keyword>